<feature type="region of interest" description="Disordered" evidence="1">
    <location>
        <begin position="233"/>
        <end position="288"/>
    </location>
</feature>
<dbReference type="OrthoDB" id="3592945at2759"/>
<organism evidence="2 3">
    <name type="scientific">Phialocephala subalpina</name>
    <dbReference type="NCBI Taxonomy" id="576137"/>
    <lineage>
        <taxon>Eukaryota</taxon>
        <taxon>Fungi</taxon>
        <taxon>Dikarya</taxon>
        <taxon>Ascomycota</taxon>
        <taxon>Pezizomycotina</taxon>
        <taxon>Leotiomycetes</taxon>
        <taxon>Helotiales</taxon>
        <taxon>Mollisiaceae</taxon>
        <taxon>Phialocephala</taxon>
        <taxon>Phialocephala fortinii species complex</taxon>
    </lineage>
</organism>
<dbReference type="Proteomes" id="UP000184330">
    <property type="component" value="Unassembled WGS sequence"/>
</dbReference>
<feature type="region of interest" description="Disordered" evidence="1">
    <location>
        <begin position="692"/>
        <end position="772"/>
    </location>
</feature>
<feature type="compositionally biased region" description="Low complexity" evidence="1">
    <location>
        <begin position="150"/>
        <end position="167"/>
    </location>
</feature>
<accession>A0A1L7X3E6</accession>
<feature type="compositionally biased region" description="Basic and acidic residues" evidence="1">
    <location>
        <begin position="254"/>
        <end position="264"/>
    </location>
</feature>
<feature type="compositionally biased region" description="Low complexity" evidence="1">
    <location>
        <begin position="515"/>
        <end position="550"/>
    </location>
</feature>
<evidence type="ECO:0000313" key="3">
    <source>
        <dbReference type="Proteomes" id="UP000184330"/>
    </source>
</evidence>
<dbReference type="EMBL" id="FJOG01000014">
    <property type="protein sequence ID" value="CZR59553.1"/>
    <property type="molecule type" value="Genomic_DNA"/>
</dbReference>
<feature type="region of interest" description="Disordered" evidence="1">
    <location>
        <begin position="345"/>
        <end position="395"/>
    </location>
</feature>
<feature type="compositionally biased region" description="Pro residues" evidence="1">
    <location>
        <begin position="265"/>
        <end position="276"/>
    </location>
</feature>
<protein>
    <submittedName>
        <fullName evidence="2">Uncharacterized protein</fullName>
    </submittedName>
</protein>
<feature type="region of interest" description="Disordered" evidence="1">
    <location>
        <begin position="515"/>
        <end position="561"/>
    </location>
</feature>
<feature type="region of interest" description="Disordered" evidence="1">
    <location>
        <begin position="96"/>
        <end position="167"/>
    </location>
</feature>
<proteinExistence type="predicted"/>
<feature type="region of interest" description="Disordered" evidence="1">
    <location>
        <begin position="1"/>
        <end position="48"/>
    </location>
</feature>
<gene>
    <name evidence="2" type="ORF">PAC_09447</name>
</gene>
<feature type="compositionally biased region" description="Polar residues" evidence="1">
    <location>
        <begin position="116"/>
        <end position="139"/>
    </location>
</feature>
<keyword evidence="3" id="KW-1185">Reference proteome</keyword>
<name>A0A1L7X3E6_9HELO</name>
<feature type="compositionally biased region" description="Polar residues" evidence="1">
    <location>
        <begin position="385"/>
        <end position="395"/>
    </location>
</feature>
<evidence type="ECO:0000256" key="1">
    <source>
        <dbReference type="SAM" id="MobiDB-lite"/>
    </source>
</evidence>
<feature type="compositionally biased region" description="Basic residues" evidence="1">
    <location>
        <begin position="103"/>
        <end position="115"/>
    </location>
</feature>
<reference evidence="2 3" key="1">
    <citation type="submission" date="2016-03" db="EMBL/GenBank/DDBJ databases">
        <authorList>
            <person name="Ploux O."/>
        </authorList>
    </citation>
    <scope>NUCLEOTIDE SEQUENCE [LARGE SCALE GENOMIC DNA]</scope>
    <source>
        <strain evidence="2 3">UAMH 11012</strain>
    </source>
</reference>
<sequence>MAQPDIDTGMPIIKMETEEGEGIYASTSRFSRREQTDQGLTLPPKIQSSDAWRFDPAHAITDEEFEALLGSLRPEPLISEIRDEEWLRSLFTDDFDDIEEPPRKRRKTNSPRRQSRATSLRVNQSFPSTAPPIAQQSVPSAEPPQSPIDSGYGTSISSKSSISGSSFNGQVSCDSHIGEQCLQHDSTVGRVLDTINKHHDIAPNTAEVPSIESHRDDLDSLFSYDDDFTFNAGDDEPLFLDNHQPESLSSNNKGDAEADRRESPPPRVTPTDPDTPIPSIEPHDPVDAENVALPVPASKSPAYNRRQMSRWPAWLRKLHGEKYWQFKNADPSVPSVLEVNVMKVSESSGASKTSPSKRTPKSDRGHTTIPRPKPPQENPPRDISSHTQHQTENPRTTAAMATLKHFMGDIMLRFLSFLPTPTNNQVNAAICKNIGPLVDKCNSDPEFGASVVFCFFQRIMGTLQRQWTEESGLKPEDVIEALQKVAVLLKRPPTEDKELLDAKAKINQLEQDIQQLSSQLQQAQSNSRDSSPSSDTTSASTPPTPANLTSDASDGPEDLGWYCMLSREGDRKPCLGHNDTTSKSNGNVTIKRKCSKCKRNVNNQQRLKVTRAMFSYNSGMTELRAHTPTPQAGFAVAATVPANPSQSKKRQRQSSKADESPTKKAKPHGGFEIAPGAPATLRFVALGATRRPWMEPKKPQEPVIDLTEDTEAEEGAGSSDDGVGAVEAEEVTGPGGIVEGEAETEEIVGTSGAVEGEAEVDETAESPGATEEQLAEMEAELYALFEDDDNE</sequence>
<dbReference type="AlphaFoldDB" id="A0A1L7X3E6"/>
<evidence type="ECO:0000313" key="2">
    <source>
        <dbReference type="EMBL" id="CZR59553.1"/>
    </source>
</evidence>
<feature type="region of interest" description="Disordered" evidence="1">
    <location>
        <begin position="641"/>
        <end position="676"/>
    </location>
</feature>